<dbReference type="RefSeq" id="WP_154570677.1">
    <property type="nucleotide sequence ID" value="NZ_VWSJ01000012.1"/>
</dbReference>
<evidence type="ECO:0000313" key="1">
    <source>
        <dbReference type="EMBL" id="MSN96411.1"/>
    </source>
</evidence>
<accession>A0A6L5WL01</accession>
<evidence type="ECO:0000313" key="2">
    <source>
        <dbReference type="Proteomes" id="UP000476338"/>
    </source>
</evidence>
<gene>
    <name evidence="1" type="ORF">F1B92_04320</name>
</gene>
<keyword evidence="2" id="KW-1185">Reference proteome</keyword>
<organism evidence="1 2">
    <name type="scientific">Campylobacter portucalensis</name>
    <dbReference type="NCBI Taxonomy" id="2608384"/>
    <lineage>
        <taxon>Bacteria</taxon>
        <taxon>Pseudomonadati</taxon>
        <taxon>Campylobacterota</taxon>
        <taxon>Epsilonproteobacteria</taxon>
        <taxon>Campylobacterales</taxon>
        <taxon>Campylobacteraceae</taxon>
        <taxon>Campylobacter</taxon>
    </lineage>
</organism>
<reference evidence="1 2" key="2">
    <citation type="submission" date="2020-03" db="EMBL/GenBank/DDBJ databases">
        <title>Campylobacter portucalensis sp. nov., a new species of Campylobacter isolated from the reproductive tract of bulls.</title>
        <authorList>
            <person name="Silva M.F."/>
            <person name="Pereira G."/>
            <person name="Carneiro C."/>
            <person name="Hemphill A."/>
            <person name="Mateus L."/>
            <person name="Lopes-Da-Costa L."/>
            <person name="Silva E."/>
        </authorList>
    </citation>
    <scope>NUCLEOTIDE SEQUENCE [LARGE SCALE GENOMIC DNA]</scope>
    <source>
        <strain evidence="1 2">FMV-PI01</strain>
    </source>
</reference>
<dbReference type="EMBL" id="VWSJ01000012">
    <property type="protein sequence ID" value="MSN96411.1"/>
    <property type="molecule type" value="Genomic_DNA"/>
</dbReference>
<proteinExistence type="predicted"/>
<comment type="caution">
    <text evidence="1">The sequence shown here is derived from an EMBL/GenBank/DDBJ whole genome shotgun (WGS) entry which is preliminary data.</text>
</comment>
<dbReference type="Pfam" id="PF07751">
    <property type="entry name" value="Abi_2"/>
    <property type="match status" value="1"/>
</dbReference>
<dbReference type="Proteomes" id="UP000476338">
    <property type="component" value="Unassembled WGS sequence"/>
</dbReference>
<reference evidence="1 2" key="1">
    <citation type="submission" date="2019-09" db="EMBL/GenBank/DDBJ databases">
        <authorList>
            <person name="Silva M."/>
            <person name="Pereira G."/>
            <person name="Lopes-Da-Costa L."/>
            <person name="Silva E."/>
        </authorList>
    </citation>
    <scope>NUCLEOTIDE SEQUENCE [LARGE SCALE GENOMIC DNA]</scope>
    <source>
        <strain evidence="1 2">FMV-PI01</strain>
    </source>
</reference>
<dbReference type="AlphaFoldDB" id="A0A6L5WL01"/>
<sequence>MKNKLSIDQQIQHMKENGITFTLFKESEAKEFLQHSNYFFKVKSFAKNYQKIDDKYIDLDFIYLRELALMDTLLRNIVLEISLIIEHILKVNFINDITNNPLEDGYIIIKKFLDEKREPTIFTNYNKKRDNIDFYTRGLMDKYYKYNFPVWAFVEILTFSELLTLLKFYYIENNNAHAKFYNNSLLYNVKKLRNVLFIITAF</sequence>
<protein>
    <submittedName>
        <fullName evidence="1">Abi family protein</fullName>
    </submittedName>
</protein>
<name>A0A6L5WL01_9BACT</name>
<dbReference type="InterPro" id="IPR011664">
    <property type="entry name" value="Abi_system_AbiD/AbiF-like"/>
</dbReference>